<dbReference type="PANTHER" id="PTHR38790">
    <property type="entry name" value="2EXR DOMAIN-CONTAINING PROTEIN-RELATED"/>
    <property type="match status" value="1"/>
</dbReference>
<reference evidence="2" key="1">
    <citation type="submission" date="2023-04" db="EMBL/GenBank/DDBJ databases">
        <title>Black Yeasts Isolated from many extreme environments.</title>
        <authorList>
            <person name="Coleine C."/>
            <person name="Stajich J.E."/>
            <person name="Selbmann L."/>
        </authorList>
    </citation>
    <scope>NUCLEOTIDE SEQUENCE</scope>
    <source>
        <strain evidence="2">CCFEE 5312</strain>
    </source>
</reference>
<accession>A0AAJ0GDQ4</accession>
<sequence length="249" mass="28091">MVSTRTKTASLPAKRTTLADEQAAAAQQNVKKKPAAVKVKREAADLGSEQVLPIRSKKRTKSQQAGPPTKYQAKAAPKQSETKVKAEPSSPDPESQPPLNSDEEEGARCFLDLPPNVRKQIYEYALISLKQPIWISRTSPHLSEPALFFVSQMIRDEAIATFYGKNIFAINGSVMIVKFLRTVDEEKLQAVRTIHIYCNQLRDRNNAITRADQLLQEFKGRGLRKSAIHFQIEGDKDQSWMNLMQLLRF</sequence>
<feature type="region of interest" description="Disordered" evidence="1">
    <location>
        <begin position="1"/>
        <end position="105"/>
    </location>
</feature>
<evidence type="ECO:0000313" key="3">
    <source>
        <dbReference type="Proteomes" id="UP001271007"/>
    </source>
</evidence>
<name>A0AAJ0GDQ4_9PEZI</name>
<dbReference type="AlphaFoldDB" id="A0AAJ0GDQ4"/>
<dbReference type="Proteomes" id="UP001271007">
    <property type="component" value="Unassembled WGS sequence"/>
</dbReference>
<keyword evidence="3" id="KW-1185">Reference proteome</keyword>
<dbReference type="EMBL" id="JAWDJX010000015">
    <property type="protein sequence ID" value="KAK3053638.1"/>
    <property type="molecule type" value="Genomic_DNA"/>
</dbReference>
<evidence type="ECO:0000256" key="1">
    <source>
        <dbReference type="SAM" id="MobiDB-lite"/>
    </source>
</evidence>
<gene>
    <name evidence="2" type="ORF">LTR09_005382</name>
</gene>
<organism evidence="2 3">
    <name type="scientific">Extremus antarcticus</name>
    <dbReference type="NCBI Taxonomy" id="702011"/>
    <lineage>
        <taxon>Eukaryota</taxon>
        <taxon>Fungi</taxon>
        <taxon>Dikarya</taxon>
        <taxon>Ascomycota</taxon>
        <taxon>Pezizomycotina</taxon>
        <taxon>Dothideomycetes</taxon>
        <taxon>Dothideomycetidae</taxon>
        <taxon>Mycosphaerellales</taxon>
        <taxon>Extremaceae</taxon>
        <taxon>Extremus</taxon>
    </lineage>
</organism>
<proteinExistence type="predicted"/>
<protein>
    <submittedName>
        <fullName evidence="2">Uncharacterized protein</fullName>
    </submittedName>
</protein>
<evidence type="ECO:0000313" key="2">
    <source>
        <dbReference type="EMBL" id="KAK3053638.1"/>
    </source>
</evidence>
<comment type="caution">
    <text evidence="2">The sequence shown here is derived from an EMBL/GenBank/DDBJ whole genome shotgun (WGS) entry which is preliminary data.</text>
</comment>